<dbReference type="SUPFAM" id="SSF81653">
    <property type="entry name" value="Calcium ATPase, transduction domain A"/>
    <property type="match status" value="1"/>
</dbReference>
<protein>
    <recommendedName>
        <fullName evidence="5">P-type ATPase A domain-containing protein</fullName>
    </recommendedName>
</protein>
<comment type="similarity">
    <text evidence="2">Belongs to the cation transport ATPase (P-type) (TC 3.A.3) family. Type IIA subfamily.</text>
</comment>
<dbReference type="InterPro" id="IPR050510">
    <property type="entry name" value="Cation_transp_ATPase_P-type"/>
</dbReference>
<evidence type="ECO:0000256" key="2">
    <source>
        <dbReference type="ARBA" id="ARBA00005675"/>
    </source>
</evidence>
<dbReference type="SUPFAM" id="SSF81665">
    <property type="entry name" value="Calcium ATPase, transmembrane domain M"/>
    <property type="match status" value="1"/>
</dbReference>
<dbReference type="Gene3D" id="2.70.150.10">
    <property type="entry name" value="Calcium-transporting ATPase, cytoplasmic transduction domain A"/>
    <property type="match status" value="2"/>
</dbReference>
<keyword evidence="4" id="KW-1133">Transmembrane helix</keyword>
<dbReference type="Proteomes" id="UP001208540">
    <property type="component" value="Unassembled WGS sequence"/>
</dbReference>
<dbReference type="GO" id="GO:1990573">
    <property type="term" value="P:potassium ion import across plasma membrane"/>
    <property type="evidence" value="ECO:0007669"/>
    <property type="project" value="TreeGrafter"/>
</dbReference>
<dbReference type="GO" id="GO:0030007">
    <property type="term" value="P:intracellular potassium ion homeostasis"/>
    <property type="evidence" value="ECO:0007669"/>
    <property type="project" value="TreeGrafter"/>
</dbReference>
<dbReference type="GO" id="GO:0005886">
    <property type="term" value="C:plasma membrane"/>
    <property type="evidence" value="ECO:0007669"/>
    <property type="project" value="UniProtKB-SubCell"/>
</dbReference>
<evidence type="ECO:0000256" key="1">
    <source>
        <dbReference type="ARBA" id="ARBA00004651"/>
    </source>
</evidence>
<evidence type="ECO:0000313" key="7">
    <source>
        <dbReference type="EMBL" id="MCW7531166.1"/>
    </source>
</evidence>
<feature type="transmembrane region" description="Helical" evidence="4">
    <location>
        <begin position="6"/>
        <end position="23"/>
    </location>
</feature>
<keyword evidence="4" id="KW-0472">Membrane</keyword>
<dbReference type="GO" id="GO:1902600">
    <property type="term" value="P:proton transmembrane transport"/>
    <property type="evidence" value="ECO:0007669"/>
    <property type="project" value="TreeGrafter"/>
</dbReference>
<dbReference type="InterPro" id="IPR008250">
    <property type="entry name" value="ATPase_P-typ_transduc_dom_A_sf"/>
</dbReference>
<gene>
    <name evidence="6" type="ORF">ND861_13185</name>
    <name evidence="7" type="ORF">ND862_13145</name>
</gene>
<dbReference type="GO" id="GO:0036376">
    <property type="term" value="P:sodium ion export across plasma membrane"/>
    <property type="evidence" value="ECO:0007669"/>
    <property type="project" value="TreeGrafter"/>
</dbReference>
<accession>A0AAW5VLJ3</accession>
<dbReference type="PANTHER" id="PTHR43294">
    <property type="entry name" value="SODIUM/POTASSIUM-TRANSPORTING ATPASE SUBUNIT ALPHA"/>
    <property type="match status" value="1"/>
</dbReference>
<dbReference type="EMBL" id="JAMQPL010000006">
    <property type="protein sequence ID" value="MCW7531166.1"/>
    <property type="molecule type" value="Genomic_DNA"/>
</dbReference>
<keyword evidence="3" id="KW-1003">Cell membrane</keyword>
<evidence type="ECO:0000313" key="6">
    <source>
        <dbReference type="EMBL" id="MCW7527309.1"/>
    </source>
</evidence>
<comment type="subcellular location">
    <subcellularLocation>
        <location evidence="1">Cell membrane</location>
        <topology evidence="1">Multi-pass membrane protein</topology>
    </subcellularLocation>
</comment>
<evidence type="ECO:0000259" key="5">
    <source>
        <dbReference type="Pfam" id="PF00122"/>
    </source>
</evidence>
<evidence type="ECO:0000313" key="9">
    <source>
        <dbReference type="Proteomes" id="UP001208912"/>
    </source>
</evidence>
<keyword evidence="9" id="KW-1185">Reference proteome</keyword>
<dbReference type="AlphaFoldDB" id="A0AAW5VLJ3"/>
<organism evidence="7 8">
    <name type="scientific">Leptospira soteropolitanensis</name>
    <dbReference type="NCBI Taxonomy" id="2950025"/>
    <lineage>
        <taxon>Bacteria</taxon>
        <taxon>Pseudomonadati</taxon>
        <taxon>Spirochaetota</taxon>
        <taxon>Spirochaetia</taxon>
        <taxon>Leptospirales</taxon>
        <taxon>Leptospiraceae</taxon>
        <taxon>Leptospira</taxon>
    </lineage>
</organism>
<feature type="domain" description="P-type ATPase A" evidence="5">
    <location>
        <begin position="40"/>
        <end position="89"/>
    </location>
</feature>
<dbReference type="InterPro" id="IPR059000">
    <property type="entry name" value="ATPase_P-type_domA"/>
</dbReference>
<dbReference type="Proteomes" id="UP001208912">
    <property type="component" value="Unassembled WGS sequence"/>
</dbReference>
<dbReference type="InterPro" id="IPR023298">
    <property type="entry name" value="ATPase_P-typ_TM_dom_sf"/>
</dbReference>
<evidence type="ECO:0000313" key="8">
    <source>
        <dbReference type="Proteomes" id="UP001208540"/>
    </source>
</evidence>
<dbReference type="GO" id="GO:0005391">
    <property type="term" value="F:P-type sodium:potassium-exchanging transporter activity"/>
    <property type="evidence" value="ECO:0007669"/>
    <property type="project" value="TreeGrafter"/>
</dbReference>
<dbReference type="PANTHER" id="PTHR43294:SF21">
    <property type="entry name" value="CATION TRANSPORTING ATPASE"/>
    <property type="match status" value="1"/>
</dbReference>
<proteinExistence type="inferred from homology"/>
<dbReference type="Pfam" id="PF00122">
    <property type="entry name" value="E1-E2_ATPase"/>
    <property type="match status" value="1"/>
</dbReference>
<name>A0AAW5VLJ3_9LEPT</name>
<dbReference type="Gene3D" id="1.20.1110.10">
    <property type="entry name" value="Calcium-transporting ATPase, transmembrane domain"/>
    <property type="match status" value="2"/>
</dbReference>
<dbReference type="RefSeq" id="WP_265352483.1">
    <property type="nucleotide sequence ID" value="NZ_JAMQPL010000006.1"/>
</dbReference>
<sequence length="178" mass="19215">MGEISNFIIITVLIFLSVLLDFFQEHKAEKAADSLRHSVSKQTTVIRDSNNISLPVSQIVPGDVVLLSAGDMVPADVRLLDASDLIEASNAVFMGTNVISGNAKVLIVNTGLNTAMGAIADNLTKAPPQTSFEIGTEKFGTLTEAKIKSEKHVNPNGEKSLRVLELAYLKSFRINQSF</sequence>
<keyword evidence="4" id="KW-0812">Transmembrane</keyword>
<evidence type="ECO:0000256" key="3">
    <source>
        <dbReference type="ARBA" id="ARBA00022475"/>
    </source>
</evidence>
<dbReference type="GO" id="GO:0006883">
    <property type="term" value="P:intracellular sodium ion homeostasis"/>
    <property type="evidence" value="ECO:0007669"/>
    <property type="project" value="TreeGrafter"/>
</dbReference>
<evidence type="ECO:0000256" key="4">
    <source>
        <dbReference type="SAM" id="Phobius"/>
    </source>
</evidence>
<dbReference type="EMBL" id="JAMQPM010000006">
    <property type="protein sequence ID" value="MCW7527309.1"/>
    <property type="molecule type" value="Genomic_DNA"/>
</dbReference>
<reference evidence="7 9" key="1">
    <citation type="submission" date="2022-06" db="EMBL/GenBank/DDBJ databases">
        <title>Leptospira isolates from biofilms formed at urban environments.</title>
        <authorList>
            <person name="Ribeiro P.S."/>
            <person name="Sousa T."/>
            <person name="Carvalho N."/>
            <person name="Aburjaile F."/>
            <person name="Neves F."/>
            <person name="Oliveira D."/>
            <person name="Blanco L."/>
            <person name="Lima J."/>
            <person name="Costa F."/>
            <person name="Brenig B."/>
            <person name="Soares S."/>
            <person name="Ramos R."/>
            <person name="Goes-Neto A."/>
            <person name="Matiuzzi M."/>
            <person name="Azevedo V."/>
            <person name="Ristow P."/>
        </authorList>
    </citation>
    <scope>NUCLEOTIDE SEQUENCE</scope>
    <source>
        <strain evidence="6 9">VSF19</strain>
        <strain evidence="7">VSF20</strain>
    </source>
</reference>
<comment type="caution">
    <text evidence="7">The sequence shown here is derived from an EMBL/GenBank/DDBJ whole genome shotgun (WGS) entry which is preliminary data.</text>
</comment>